<evidence type="ECO:0000313" key="8">
    <source>
        <dbReference type="EMBL" id="CAH1794158.1"/>
    </source>
</evidence>
<dbReference type="Gene3D" id="1.20.1250.20">
    <property type="entry name" value="MFS general substrate transporter like domains"/>
    <property type="match status" value="1"/>
</dbReference>
<dbReference type="GO" id="GO:1990539">
    <property type="term" value="P:fructose import across plasma membrane"/>
    <property type="evidence" value="ECO:0007669"/>
    <property type="project" value="UniProtKB-ARBA"/>
</dbReference>
<dbReference type="GO" id="GO:0005353">
    <property type="term" value="F:fructose transmembrane transporter activity"/>
    <property type="evidence" value="ECO:0007669"/>
    <property type="project" value="UniProtKB-ARBA"/>
</dbReference>
<evidence type="ECO:0000256" key="2">
    <source>
        <dbReference type="ARBA" id="ARBA00022448"/>
    </source>
</evidence>
<accession>A0A8J1Y7D1</accession>
<evidence type="ECO:0000256" key="1">
    <source>
        <dbReference type="ARBA" id="ARBA00004651"/>
    </source>
</evidence>
<dbReference type="EMBL" id="CAIIXF020000009">
    <property type="protein sequence ID" value="CAH1794158.1"/>
    <property type="molecule type" value="Genomic_DNA"/>
</dbReference>
<dbReference type="InterPro" id="IPR005828">
    <property type="entry name" value="MFS_sugar_transport-like"/>
</dbReference>
<dbReference type="InterPro" id="IPR045263">
    <property type="entry name" value="GLUT"/>
</dbReference>
<keyword evidence="3" id="KW-1003">Cell membrane</keyword>
<dbReference type="PROSITE" id="PS00217">
    <property type="entry name" value="SUGAR_TRANSPORT_2"/>
    <property type="match status" value="1"/>
</dbReference>
<protein>
    <submittedName>
        <fullName evidence="8">Uncharacterized protein</fullName>
    </submittedName>
</protein>
<dbReference type="PANTHER" id="PTHR23503">
    <property type="entry name" value="SOLUTE CARRIER FAMILY 2"/>
    <property type="match status" value="1"/>
</dbReference>
<evidence type="ECO:0000313" key="9">
    <source>
        <dbReference type="Proteomes" id="UP000749559"/>
    </source>
</evidence>
<dbReference type="FunFam" id="1.20.1250.20:FF:001511">
    <property type="entry name" value="Solute carrier family 2, facilitated glucose transporter member 5"/>
    <property type="match status" value="1"/>
</dbReference>
<dbReference type="NCBIfam" id="TIGR00879">
    <property type="entry name" value="SP"/>
    <property type="match status" value="1"/>
</dbReference>
<dbReference type="Pfam" id="PF00083">
    <property type="entry name" value="Sugar_tr"/>
    <property type="match status" value="1"/>
</dbReference>
<reference evidence="8" key="1">
    <citation type="submission" date="2022-03" db="EMBL/GenBank/DDBJ databases">
        <authorList>
            <person name="Martin C."/>
        </authorList>
    </citation>
    <scope>NUCLEOTIDE SEQUENCE</scope>
</reference>
<dbReference type="PANTHER" id="PTHR23503:SF8">
    <property type="entry name" value="FACILITATED GLUCOSE TRANSPORTER PROTEIN 1"/>
    <property type="match status" value="1"/>
</dbReference>
<evidence type="ECO:0000256" key="7">
    <source>
        <dbReference type="RuleBase" id="RU003346"/>
    </source>
</evidence>
<keyword evidence="9" id="KW-1185">Reference proteome</keyword>
<dbReference type="InterPro" id="IPR005829">
    <property type="entry name" value="Sugar_transporter_CS"/>
</dbReference>
<comment type="similarity">
    <text evidence="7">Belongs to the major facilitator superfamily. Sugar transporter (TC 2.A.1.1) family.</text>
</comment>
<evidence type="ECO:0000256" key="6">
    <source>
        <dbReference type="ARBA" id="ARBA00023136"/>
    </source>
</evidence>
<evidence type="ECO:0000256" key="3">
    <source>
        <dbReference type="ARBA" id="ARBA00022475"/>
    </source>
</evidence>
<gene>
    <name evidence="8" type="ORF">OFUS_LOCUS18913</name>
</gene>
<comment type="caution">
    <text evidence="8">The sequence shown here is derived from an EMBL/GenBank/DDBJ whole genome shotgun (WGS) entry which is preliminary data.</text>
</comment>
<sequence>MGTHEKTGGLNIKLVFTAFIICFGSSFIIGYNIGVLNQPAKITKEFFNLTYNFYRRPNADYSVNGTDKLISQRDLTTLWSLATTVYLVGCMLGNICVGVIAEKIGERWSLVFASLFAFIGSAIMTPTLVARSPEMLIIGRFFIGINDGLSMGLAPIFLSEITPVHLRGSLATCHQLGITIGALSTAILGLKQLLGTADRWPYLLLLNIIPASVSLFVLPFLPDSPRYLLLTKNEPSLARKSLQFYRNREDVDADLNEVETEARDAGIQYTMKQVLTDRSLRWPLFIVVFLNIAQQLSGIDAIFFYSEMIFEIAQVEDIQMAIVFTNIVPVVTTMVSVVLIDKMGRRMLLLLSTTIMMLSCILITTSISLQALVPWMSYASIGFVNLYSVGYALGLGAIPLMIGTELFRQGPRPQAMAIGGLVNWLCDLLVSIGFPLLNGVLKQYTFLIFMTFLIVFIVFIFFKVPETKNRTIEEIAQDFDTRTSNDDEATPLNTTVEWNSVVEAK</sequence>
<evidence type="ECO:0000256" key="5">
    <source>
        <dbReference type="ARBA" id="ARBA00022989"/>
    </source>
</evidence>
<dbReference type="PROSITE" id="PS00216">
    <property type="entry name" value="SUGAR_TRANSPORT_1"/>
    <property type="match status" value="1"/>
</dbReference>
<dbReference type="InterPro" id="IPR020846">
    <property type="entry name" value="MFS_dom"/>
</dbReference>
<dbReference type="InterPro" id="IPR003663">
    <property type="entry name" value="Sugar/inositol_transpt"/>
</dbReference>
<dbReference type="PRINTS" id="PR00171">
    <property type="entry name" value="SUGRTRNSPORT"/>
</dbReference>
<proteinExistence type="inferred from homology"/>
<organism evidence="8 9">
    <name type="scientific">Owenia fusiformis</name>
    <name type="common">Polychaete worm</name>
    <dbReference type="NCBI Taxonomy" id="6347"/>
    <lineage>
        <taxon>Eukaryota</taxon>
        <taxon>Metazoa</taxon>
        <taxon>Spiralia</taxon>
        <taxon>Lophotrochozoa</taxon>
        <taxon>Annelida</taxon>
        <taxon>Polychaeta</taxon>
        <taxon>Sedentaria</taxon>
        <taxon>Canalipalpata</taxon>
        <taxon>Sabellida</taxon>
        <taxon>Oweniida</taxon>
        <taxon>Oweniidae</taxon>
        <taxon>Owenia</taxon>
    </lineage>
</organism>
<dbReference type="Proteomes" id="UP000749559">
    <property type="component" value="Unassembled WGS sequence"/>
</dbReference>
<keyword evidence="6" id="KW-0472">Membrane</keyword>
<keyword evidence="2 7" id="KW-0813">Transport</keyword>
<keyword evidence="4" id="KW-0812">Transmembrane</keyword>
<name>A0A8J1Y7D1_OWEFU</name>
<dbReference type="AlphaFoldDB" id="A0A8J1Y7D1"/>
<dbReference type="InterPro" id="IPR036259">
    <property type="entry name" value="MFS_trans_sf"/>
</dbReference>
<keyword evidence="5" id="KW-1133">Transmembrane helix</keyword>
<dbReference type="PROSITE" id="PS50850">
    <property type="entry name" value="MFS"/>
    <property type="match status" value="1"/>
</dbReference>
<dbReference type="GO" id="GO:0005886">
    <property type="term" value="C:plasma membrane"/>
    <property type="evidence" value="ECO:0007669"/>
    <property type="project" value="UniProtKB-SubCell"/>
</dbReference>
<dbReference type="SUPFAM" id="SSF103473">
    <property type="entry name" value="MFS general substrate transporter"/>
    <property type="match status" value="1"/>
</dbReference>
<evidence type="ECO:0000256" key="4">
    <source>
        <dbReference type="ARBA" id="ARBA00022692"/>
    </source>
</evidence>
<dbReference type="OrthoDB" id="4540492at2759"/>
<comment type="subcellular location">
    <subcellularLocation>
        <location evidence="1">Cell membrane</location>
        <topology evidence="1">Multi-pass membrane protein</topology>
    </subcellularLocation>
</comment>